<evidence type="ECO:0008006" key="11">
    <source>
        <dbReference type="Google" id="ProtNLM"/>
    </source>
</evidence>
<evidence type="ECO:0000313" key="9">
    <source>
        <dbReference type="EMBL" id="WFD01876.1"/>
    </source>
</evidence>
<proteinExistence type="predicted"/>
<name>A0AAF0DX85_9BASI</name>
<keyword evidence="7" id="KW-0539">Nucleus</keyword>
<dbReference type="PANTHER" id="PTHR13257">
    <property type="entry name" value="NUCLEOPORIN NUP84-RELATED"/>
    <property type="match status" value="1"/>
</dbReference>
<dbReference type="Pfam" id="PF10168">
    <property type="entry name" value="Nup88"/>
    <property type="match status" value="1"/>
</dbReference>
<keyword evidence="6" id="KW-0906">Nuclear pore complex</keyword>
<dbReference type="InterPro" id="IPR037700">
    <property type="entry name" value="NUP88/NUP82"/>
</dbReference>
<accession>A0AAF0DX85</accession>
<keyword evidence="5" id="KW-0811">Translocation</keyword>
<feature type="coiled-coil region" evidence="8">
    <location>
        <begin position="606"/>
        <end position="633"/>
    </location>
</feature>
<dbReference type="InterPro" id="IPR019321">
    <property type="entry name" value="Nucleoporin_Nup88"/>
</dbReference>
<keyword evidence="3" id="KW-0509">mRNA transport</keyword>
<evidence type="ECO:0000256" key="2">
    <source>
        <dbReference type="ARBA" id="ARBA00022448"/>
    </source>
</evidence>
<dbReference type="GO" id="GO:0000056">
    <property type="term" value="P:ribosomal small subunit export from nucleus"/>
    <property type="evidence" value="ECO:0007669"/>
    <property type="project" value="InterPro"/>
</dbReference>
<evidence type="ECO:0000256" key="5">
    <source>
        <dbReference type="ARBA" id="ARBA00023010"/>
    </source>
</evidence>
<evidence type="ECO:0000256" key="8">
    <source>
        <dbReference type="SAM" id="Coils"/>
    </source>
</evidence>
<evidence type="ECO:0000256" key="1">
    <source>
        <dbReference type="ARBA" id="ARBA00004567"/>
    </source>
</evidence>
<dbReference type="GO" id="GO:0000055">
    <property type="term" value="P:ribosomal large subunit export from nucleus"/>
    <property type="evidence" value="ECO:0007669"/>
    <property type="project" value="InterPro"/>
</dbReference>
<dbReference type="Proteomes" id="UP001214603">
    <property type="component" value="Chromosome 1"/>
</dbReference>
<keyword evidence="4" id="KW-0653">Protein transport</keyword>
<evidence type="ECO:0000256" key="3">
    <source>
        <dbReference type="ARBA" id="ARBA00022816"/>
    </source>
</evidence>
<evidence type="ECO:0000313" key="10">
    <source>
        <dbReference type="Proteomes" id="UP001214603"/>
    </source>
</evidence>
<keyword evidence="10" id="KW-1185">Reference proteome</keyword>
<gene>
    <name evidence="9" type="ORF">MOBT1_000556</name>
</gene>
<dbReference type="AlphaFoldDB" id="A0AAF0DX85"/>
<evidence type="ECO:0000256" key="7">
    <source>
        <dbReference type="ARBA" id="ARBA00023242"/>
    </source>
</evidence>
<dbReference type="GO" id="GO:0006406">
    <property type="term" value="P:mRNA export from nucleus"/>
    <property type="evidence" value="ECO:0007669"/>
    <property type="project" value="TreeGrafter"/>
</dbReference>
<keyword evidence="8" id="KW-0175">Coiled coil</keyword>
<keyword evidence="2" id="KW-0813">Transport</keyword>
<dbReference type="PANTHER" id="PTHR13257:SF0">
    <property type="entry name" value="NUCLEAR PORE COMPLEX PROTEIN NUP88"/>
    <property type="match status" value="1"/>
</dbReference>
<sequence>MTTSGRSWLEALAAHPVFRDEGACAADPTRRNQLLAVRGTELIVVVQNEVRLTSLAHAKRALSGADAAPPLPFKVLASDTLDFPITGLAVNPTGKLLAIYGTHEVVMAILPRRGYLQQVGAACAVKALRVGAYYHAPHGCAPIAQVAWHPLGRDGASLLVLTDDALLREYDVLRDLDEPQQTIACVPDAGKAHAALSAEDEDASCAVAFALGDAALAGASDAPDACAPWLLLTLFVLMRNGDVWAVCPVLPKAAAVPRATVHALARADAPSDLARRYAADLARQLGAAPDAGADTSLDDAAGAAHGTAHVVAPASVPHRVAPQGPFLQRPAPVERSDEVPPVASDLFFTRIPPPPGTRAAPLDVLGVGTRDGGVQLGLLAQPIAPRWLQRTPPAAPTPPALVMYESIALPLEAPAQPLAALQEANVLQFVLDPLYPDTVLVTHLRGVHRIALRWAAPLLDALAAGADHAAALVERGVHSEVTCLATTADAHGTAPVVGAALVHDVYLSYTLFAITSDTQLVALEFALRTAPADVPTADVAMAPAYATLLDGGAFAPPAFPARAAPPPGAAHARLAASAEALRAFGGAAEQVRARMRDVVGAARHTQGRVERQVQEMQRQVEQLAEAARRIDALGAAALPARLARLEAAQRASIARTDALLQQLMDEHQPQLSVHERRWLSELERMAREFGVGDAPRAAAREQLHKLEHQLEVLRPSFPRFAARQRDAAPHGQRLGTAQLQRVEALLANEARLLAQARAKMQWIQQALASG</sequence>
<reference evidence="9" key="1">
    <citation type="submission" date="2023-03" db="EMBL/GenBank/DDBJ databases">
        <title>Mating type loci evolution in Malassezia.</title>
        <authorList>
            <person name="Coelho M.A."/>
        </authorList>
    </citation>
    <scope>NUCLEOTIDE SEQUENCE</scope>
    <source>
        <strain evidence="9">CBS 7876</strain>
    </source>
</reference>
<dbReference type="GO" id="GO:0006606">
    <property type="term" value="P:protein import into nucleus"/>
    <property type="evidence" value="ECO:0007669"/>
    <property type="project" value="TreeGrafter"/>
</dbReference>
<organism evidence="9 10">
    <name type="scientific">Malassezia obtusa</name>
    <dbReference type="NCBI Taxonomy" id="76774"/>
    <lineage>
        <taxon>Eukaryota</taxon>
        <taxon>Fungi</taxon>
        <taxon>Dikarya</taxon>
        <taxon>Basidiomycota</taxon>
        <taxon>Ustilaginomycotina</taxon>
        <taxon>Malasseziomycetes</taxon>
        <taxon>Malasseziales</taxon>
        <taxon>Malasseziaceae</taxon>
        <taxon>Malassezia</taxon>
    </lineage>
</organism>
<protein>
    <recommendedName>
        <fullName evidence="11">Nucleoporin nup82</fullName>
    </recommendedName>
</protein>
<evidence type="ECO:0000256" key="4">
    <source>
        <dbReference type="ARBA" id="ARBA00022927"/>
    </source>
</evidence>
<evidence type="ECO:0000256" key="6">
    <source>
        <dbReference type="ARBA" id="ARBA00023132"/>
    </source>
</evidence>
<dbReference type="EMBL" id="CP119934">
    <property type="protein sequence ID" value="WFD01876.1"/>
    <property type="molecule type" value="Genomic_DNA"/>
</dbReference>
<dbReference type="GO" id="GO:0017056">
    <property type="term" value="F:structural constituent of nuclear pore"/>
    <property type="evidence" value="ECO:0007669"/>
    <property type="project" value="InterPro"/>
</dbReference>
<dbReference type="GO" id="GO:0005643">
    <property type="term" value="C:nuclear pore"/>
    <property type="evidence" value="ECO:0007669"/>
    <property type="project" value="UniProtKB-SubCell"/>
</dbReference>
<comment type="subcellular location">
    <subcellularLocation>
        <location evidence="1">Nucleus</location>
        <location evidence="1">Nuclear pore complex</location>
    </subcellularLocation>
</comment>